<dbReference type="RefSeq" id="WP_114372967.1">
    <property type="nucleotide sequence ID" value="NZ_CP031092.1"/>
</dbReference>
<dbReference type="PROSITE" id="PS51257">
    <property type="entry name" value="PROKAR_LIPOPROTEIN"/>
    <property type="match status" value="1"/>
</dbReference>
<dbReference type="Proteomes" id="UP000252100">
    <property type="component" value="Chromosome"/>
</dbReference>
<feature type="chain" id="PRO_5039566175" description="Lipoprotein" evidence="1">
    <location>
        <begin position="21"/>
        <end position="297"/>
    </location>
</feature>
<dbReference type="OrthoDB" id="1957331at2"/>
<evidence type="ECO:0000313" key="2">
    <source>
        <dbReference type="EMBL" id="AXF56301.1"/>
    </source>
</evidence>
<evidence type="ECO:0000313" key="3">
    <source>
        <dbReference type="Proteomes" id="UP000252100"/>
    </source>
</evidence>
<accession>A0A345BZC0</accession>
<sequence length="297" mass="33777">MRYKLGFLTLLIISLLTACNDNGSSKEISDEKDEEQHNAMTEETVNLTEILEQSVETMSNLDSFAVTMTTKQDVAFHEETSRTESTTNTIVTYAPFAYHEETTIVEEDEGGEMSMETYFTQDGFYSYESFLDEWAKFPEDIEGDIRELSARQQDPERLLEILITQMAEDSMEVKDEQDHYAITAEGNTEGLQEMSAAITSTLDGGMDMVLEDIQSIVDVNDMNYELLIDKETYAFQEFNAHIDMDFEAEEGQNVASQQTIKTSYGSFNEINEITVPEHVKNAADEIDFQLDLDEDND</sequence>
<gene>
    <name evidence="2" type="ORF">DT065_09900</name>
</gene>
<keyword evidence="1" id="KW-0732">Signal</keyword>
<dbReference type="AlphaFoldDB" id="A0A345BZC0"/>
<name>A0A345BZC0_9BACI</name>
<reference evidence="2 3" key="1">
    <citation type="journal article" date="2018" name="J. Microbiol.">
        <title>Salicibibacter kimchii gen. nov., sp. nov., a moderately halophilic and alkalitolerant bacterium in the family Bacillaceae, isolated from kimchi.</title>
        <authorList>
            <person name="Jang J.Y."/>
            <person name="Oh Y.J."/>
            <person name="Lim S.K."/>
            <person name="Park H.K."/>
            <person name="Lee C."/>
            <person name="Kim J.Y."/>
            <person name="Lee M.A."/>
            <person name="Choi H.J."/>
        </authorList>
    </citation>
    <scope>NUCLEOTIDE SEQUENCE [LARGE SCALE GENOMIC DNA]</scope>
    <source>
        <strain evidence="2 3">NKC1-1</strain>
    </source>
</reference>
<dbReference type="Pfam" id="PF20316">
    <property type="entry name" value="DUF6612"/>
    <property type="match status" value="1"/>
</dbReference>
<evidence type="ECO:0008006" key="4">
    <source>
        <dbReference type="Google" id="ProtNLM"/>
    </source>
</evidence>
<keyword evidence="3" id="KW-1185">Reference proteome</keyword>
<proteinExistence type="predicted"/>
<organism evidence="2 3">
    <name type="scientific">Salicibibacter kimchii</name>
    <dbReference type="NCBI Taxonomy" id="2099786"/>
    <lineage>
        <taxon>Bacteria</taxon>
        <taxon>Bacillati</taxon>
        <taxon>Bacillota</taxon>
        <taxon>Bacilli</taxon>
        <taxon>Bacillales</taxon>
        <taxon>Bacillaceae</taxon>
        <taxon>Salicibibacter</taxon>
    </lineage>
</organism>
<dbReference type="Gene3D" id="2.50.20.20">
    <property type="match status" value="1"/>
</dbReference>
<dbReference type="InterPro" id="IPR046720">
    <property type="entry name" value="DUF6612"/>
</dbReference>
<dbReference type="KEGG" id="rue:DT065_09900"/>
<dbReference type="EMBL" id="CP031092">
    <property type="protein sequence ID" value="AXF56301.1"/>
    <property type="molecule type" value="Genomic_DNA"/>
</dbReference>
<evidence type="ECO:0000256" key="1">
    <source>
        <dbReference type="SAM" id="SignalP"/>
    </source>
</evidence>
<protein>
    <recommendedName>
        <fullName evidence="4">Lipoprotein</fullName>
    </recommendedName>
</protein>
<feature type="signal peptide" evidence="1">
    <location>
        <begin position="1"/>
        <end position="20"/>
    </location>
</feature>